<feature type="coiled-coil region" evidence="2">
    <location>
        <begin position="19"/>
        <end position="50"/>
    </location>
</feature>
<dbReference type="PANTHER" id="PTHR11319">
    <property type="entry name" value="G PROTEIN-COUPLED RECEPTOR-RELATED"/>
    <property type="match status" value="1"/>
</dbReference>
<feature type="domain" description="EGF-like" evidence="4">
    <location>
        <begin position="252"/>
        <end position="289"/>
    </location>
</feature>
<dbReference type="InterPro" id="IPR000742">
    <property type="entry name" value="EGF"/>
</dbReference>
<protein>
    <recommendedName>
        <fullName evidence="4">EGF-like domain-containing protein</fullName>
    </recommendedName>
</protein>
<proteinExistence type="predicted"/>
<reference evidence="5 6" key="1">
    <citation type="journal article" date="2015" name="Genome Biol. Evol.">
        <title>Comparative Genomics of a Bacterivorous Green Alga Reveals Evolutionary Causalities and Consequences of Phago-Mixotrophic Mode of Nutrition.</title>
        <authorList>
            <person name="Burns J.A."/>
            <person name="Paasch A."/>
            <person name="Narechania A."/>
            <person name="Kim E."/>
        </authorList>
    </citation>
    <scope>NUCLEOTIDE SEQUENCE [LARGE SCALE GENOMIC DNA]</scope>
    <source>
        <strain evidence="5 6">PLY_AMNH</strain>
    </source>
</reference>
<dbReference type="AlphaFoldDB" id="A0AAE0BWC4"/>
<dbReference type="PROSITE" id="PS50026">
    <property type="entry name" value="EGF_3"/>
    <property type="match status" value="1"/>
</dbReference>
<organism evidence="5 6">
    <name type="scientific">Cymbomonas tetramitiformis</name>
    <dbReference type="NCBI Taxonomy" id="36881"/>
    <lineage>
        <taxon>Eukaryota</taxon>
        <taxon>Viridiplantae</taxon>
        <taxon>Chlorophyta</taxon>
        <taxon>Pyramimonadophyceae</taxon>
        <taxon>Pyramimonadales</taxon>
        <taxon>Pyramimonadaceae</taxon>
        <taxon>Cymbomonas</taxon>
    </lineage>
</organism>
<comment type="caution">
    <text evidence="1">Lacks conserved residue(s) required for the propagation of feature annotation.</text>
</comment>
<feature type="compositionally biased region" description="Basic and acidic residues" evidence="3">
    <location>
        <begin position="891"/>
        <end position="912"/>
    </location>
</feature>
<keyword evidence="1" id="KW-0245">EGF-like domain</keyword>
<keyword evidence="2" id="KW-0175">Coiled coil</keyword>
<keyword evidence="6" id="KW-1185">Reference proteome</keyword>
<evidence type="ECO:0000256" key="3">
    <source>
        <dbReference type="SAM" id="MobiDB-lite"/>
    </source>
</evidence>
<dbReference type="Proteomes" id="UP001190700">
    <property type="component" value="Unassembled WGS sequence"/>
</dbReference>
<evidence type="ECO:0000256" key="2">
    <source>
        <dbReference type="SAM" id="Coils"/>
    </source>
</evidence>
<evidence type="ECO:0000313" key="5">
    <source>
        <dbReference type="EMBL" id="KAK3244016.1"/>
    </source>
</evidence>
<dbReference type="SUPFAM" id="SSF51126">
    <property type="entry name" value="Pectin lyase-like"/>
    <property type="match status" value="2"/>
</dbReference>
<sequence>MVSAALEEHGEVADDPEVVAAAKAMRNRLRERQRKERQRARRELEAHTTMSQALHAGTLQAIPAVQPSHVILGLSLVCAPLLWRPDSPEVPGTSQAEKRPRRARAHACVTQRPRRARARVFVTQRPLGRWTASVPLSAGNASSVTRTDAAAEPSQYAFQLQEDGHPAVDVLLSFNPGTCGGFSNVGSLSVGMATWQVYESEGAELMLTSSMGAPYDDMRIFGTLQSNGSLIGYATSWYEIDQYVAINASLQGESPALSPTCSGKGHCELDIQQLYRCRCREGHHGDSCQYTANDTLKYYVHPSQGLLEAPAANGSAAAPFDSLRAALEGTNETQMRELWLLPGVYLGINNTELHLTSTQQARSAIPLPQKPLRLASMQGPNTTVIDCEGMTWFMRVHGDEDVFAGADLVLEGLTIRNCTYSDPSGYGSAVQAFSFTSPLRLRRVVLHSHLGIVGAIHVSRCSHVEVAEAVLVNNTALVRSDGIQSGGKGGAVTCESSNVDLVDTVLSGNVASKYGGAIAVNGDAMHFDATLSLLRVVIRGNMAMQMGGGIYMFCTGYSSFTHCAVLANRVLHQDDVDDAAYHPHDQESLLRVTSGSGGGIMAVNSHCQIDDIVMSRNTAINFGGAIRVESESSVSLNRVIIENNTCSKGSGGGLSITTTQCLFSRIQFSQNAATEGGGALDATQSSIFGLDLFEATGNDAYFGGGMYLHGTTWSQAPAGIMRLANNSGGSGGAVHLTSNSHLHNITGAVLTGNTATLFGGAMVVSRKCTAEMIGAVVADNTAGNVGGAMYIHGESELYGCAFERNQATEGGAIGFLLDSGSKQSIVKNCSFVGNRAENDGAVFFVHMEDMDHGENSTEHDDMAHDDMGNSTNATNYSACTMMTQAHDDMGNSTEHDDMAHDDMDHGTDEHSSHHMGGAMALPRLEALLVTGNSAGGGATLLFMQHYDVSEHDASHVISCTNCSILNNSAAYVNEEGYAGNFLQLKVASGEEGLAQQEESGVPLRQPFLINLTDVFNLTVATENSQAVVAVMPSSECTISGSAREIAFGGVVTFQDVVLTGQPGVSCAVHFETQLQNG</sequence>
<dbReference type="SUPFAM" id="SSF57196">
    <property type="entry name" value="EGF/Laminin"/>
    <property type="match status" value="1"/>
</dbReference>
<dbReference type="PANTHER" id="PTHR11319:SF35">
    <property type="entry name" value="OUTER MEMBRANE PROTEIN PMPC-RELATED"/>
    <property type="match status" value="1"/>
</dbReference>
<feature type="region of interest" description="Disordered" evidence="3">
    <location>
        <begin position="891"/>
        <end position="915"/>
    </location>
</feature>
<feature type="disulfide bond" evidence="1">
    <location>
        <begin position="279"/>
        <end position="288"/>
    </location>
</feature>
<gene>
    <name evidence="5" type="ORF">CYMTET_46358</name>
</gene>
<dbReference type="InterPro" id="IPR011050">
    <property type="entry name" value="Pectin_lyase_fold/virulence"/>
</dbReference>
<dbReference type="EMBL" id="LGRX02032413">
    <property type="protein sequence ID" value="KAK3244016.1"/>
    <property type="molecule type" value="Genomic_DNA"/>
</dbReference>
<evidence type="ECO:0000256" key="1">
    <source>
        <dbReference type="PROSITE-ProRule" id="PRU00076"/>
    </source>
</evidence>
<keyword evidence="1" id="KW-1015">Disulfide bond</keyword>
<dbReference type="SMART" id="SM00710">
    <property type="entry name" value="PbH1"/>
    <property type="match status" value="8"/>
</dbReference>
<feature type="non-terminal residue" evidence="5">
    <location>
        <position position="1077"/>
    </location>
</feature>
<evidence type="ECO:0000313" key="6">
    <source>
        <dbReference type="Proteomes" id="UP001190700"/>
    </source>
</evidence>
<dbReference type="PROSITE" id="PS00022">
    <property type="entry name" value="EGF_1"/>
    <property type="match status" value="1"/>
</dbReference>
<evidence type="ECO:0000259" key="4">
    <source>
        <dbReference type="PROSITE" id="PS50026"/>
    </source>
</evidence>
<accession>A0AAE0BWC4</accession>
<name>A0AAE0BWC4_9CHLO</name>
<dbReference type="InterPro" id="IPR006626">
    <property type="entry name" value="PbH1"/>
</dbReference>
<comment type="caution">
    <text evidence="5">The sequence shown here is derived from an EMBL/GenBank/DDBJ whole genome shotgun (WGS) entry which is preliminary data.</text>
</comment>